<feature type="transmembrane region" description="Helical" evidence="2">
    <location>
        <begin position="37"/>
        <end position="59"/>
    </location>
</feature>
<organism evidence="3 4">
    <name type="scientific">Natrinema versiforme JCM 10478</name>
    <dbReference type="NCBI Taxonomy" id="1227496"/>
    <lineage>
        <taxon>Archaea</taxon>
        <taxon>Methanobacteriati</taxon>
        <taxon>Methanobacteriota</taxon>
        <taxon>Stenosarchaea group</taxon>
        <taxon>Halobacteria</taxon>
        <taxon>Halobacteriales</taxon>
        <taxon>Natrialbaceae</taxon>
        <taxon>Natrinema</taxon>
    </lineage>
</organism>
<evidence type="ECO:0000313" key="3">
    <source>
        <dbReference type="EMBL" id="ELY70984.1"/>
    </source>
</evidence>
<dbReference type="STRING" id="1227496.C489_01461"/>
<evidence type="ECO:0000313" key="4">
    <source>
        <dbReference type="Proteomes" id="UP000011632"/>
    </source>
</evidence>
<protein>
    <recommendedName>
        <fullName evidence="5">PGF-CTERM sorting domain-containing protein</fullName>
    </recommendedName>
</protein>
<feature type="region of interest" description="Disordered" evidence="1">
    <location>
        <begin position="1"/>
        <end position="32"/>
    </location>
</feature>
<feature type="transmembrane region" description="Helical" evidence="2">
    <location>
        <begin position="233"/>
        <end position="252"/>
    </location>
</feature>
<sequence length="255" mass="25075">MARHDADPAVSEAGRGRTPMGESDRGSTPSRRWKRTAAALLVALAVAVALVPIASLAVADAGATTAPATQTAAGPGLVVGDASVESGETATHRIALTDAPDGLAGFELTVELSGDEGTATVANASYPDRYGPTTDPIVSADGQSVTVEAADLTDEVTPGASDVTLATIEVNGTDAGSTALEVTDLQIDADGGDRIDPSLEAGTLTVDGGSASQNESGDSGDETESDGSDSVPGFTGGAAITAIAALAAALLARSR</sequence>
<dbReference type="Proteomes" id="UP000011632">
    <property type="component" value="Unassembled WGS sequence"/>
</dbReference>
<feature type="region of interest" description="Disordered" evidence="1">
    <location>
        <begin position="189"/>
        <end position="234"/>
    </location>
</feature>
<name>L9YA84_9EURY</name>
<comment type="caution">
    <text evidence="3">The sequence shown here is derived from an EMBL/GenBank/DDBJ whole genome shotgun (WGS) entry which is preliminary data.</text>
</comment>
<dbReference type="AlphaFoldDB" id="L9YA84"/>
<keyword evidence="2" id="KW-0812">Transmembrane</keyword>
<evidence type="ECO:0000256" key="2">
    <source>
        <dbReference type="SAM" id="Phobius"/>
    </source>
</evidence>
<feature type="compositionally biased region" description="Acidic residues" evidence="1">
    <location>
        <begin position="218"/>
        <end position="227"/>
    </location>
</feature>
<reference evidence="3 4" key="1">
    <citation type="journal article" date="2014" name="PLoS Genet.">
        <title>Phylogenetically driven sequencing of extremely halophilic archaea reveals strategies for static and dynamic osmo-response.</title>
        <authorList>
            <person name="Becker E.A."/>
            <person name="Seitzer P.M."/>
            <person name="Tritt A."/>
            <person name="Larsen D."/>
            <person name="Krusor M."/>
            <person name="Yao A.I."/>
            <person name="Wu D."/>
            <person name="Madern D."/>
            <person name="Eisen J.A."/>
            <person name="Darling A.E."/>
            <person name="Facciotti M.T."/>
        </authorList>
    </citation>
    <scope>NUCLEOTIDE SEQUENCE [LARGE SCALE GENOMIC DNA]</scope>
    <source>
        <strain evidence="3 4">JCM 10478</strain>
    </source>
</reference>
<keyword evidence="4" id="KW-1185">Reference proteome</keyword>
<evidence type="ECO:0008006" key="5">
    <source>
        <dbReference type="Google" id="ProtNLM"/>
    </source>
</evidence>
<dbReference type="EMBL" id="AOID01000005">
    <property type="protein sequence ID" value="ELY70984.1"/>
    <property type="molecule type" value="Genomic_DNA"/>
</dbReference>
<dbReference type="PATRIC" id="fig|1227496.3.peg.302"/>
<dbReference type="Gene3D" id="2.60.40.680">
    <property type="match status" value="1"/>
</dbReference>
<evidence type="ECO:0000256" key="1">
    <source>
        <dbReference type="SAM" id="MobiDB-lite"/>
    </source>
</evidence>
<keyword evidence="2" id="KW-1133">Transmembrane helix</keyword>
<proteinExistence type="predicted"/>
<accession>L9YA84</accession>
<dbReference type="RefSeq" id="WP_006429330.1">
    <property type="nucleotide sequence ID" value="NZ_AOID01000005.1"/>
</dbReference>
<gene>
    <name evidence="3" type="ORF">C489_01461</name>
</gene>
<keyword evidence="2" id="KW-0472">Membrane</keyword>